<keyword evidence="1" id="KW-0472">Membrane</keyword>
<dbReference type="PANTHER" id="PTHR12062">
    <property type="entry name" value="N-ACETYLGLUCOSAMINYLTRANSFERASE VI"/>
    <property type="match status" value="1"/>
</dbReference>
<dbReference type="EMBL" id="JOJR01000257">
    <property type="protein sequence ID" value="RCN40943.1"/>
    <property type="molecule type" value="Genomic_DNA"/>
</dbReference>
<protein>
    <recommendedName>
        <fullName evidence="2">MGAT4 conserved region domain-containing protein</fullName>
    </recommendedName>
</protein>
<dbReference type="InterPro" id="IPR006759">
    <property type="entry name" value="Glyco_transf_54"/>
</dbReference>
<dbReference type="PANTHER" id="PTHR12062:SF33">
    <property type="entry name" value="ALPHA-1,6-MANNOSYL-GLYCOPROTEIN 4-BETA-N-ACETYLGLUCOSAMINYLTRANSFERASE-LIKE"/>
    <property type="match status" value="1"/>
</dbReference>
<dbReference type="OrthoDB" id="2016523at2759"/>
<evidence type="ECO:0000259" key="2">
    <source>
        <dbReference type="Pfam" id="PF04666"/>
    </source>
</evidence>
<proteinExistence type="predicted"/>
<sequence length="180" mass="20940">MRTIARISVTIFAFLASTVNIYMLVFMYGKEGNSTRIQDSLNSPQQLPRMGRAERFNVKSPRHGEQPNEELTLWSGILDFFPDLRNVSQNDLQPVLLFSRNRVRKKLMVGIPVAKRSKDYTVATLSSLFAELDDDYRDDIVFLVMFATTDEQFIQNRTKEMQKKFPKEIYAGILEMFVRE</sequence>
<reference evidence="3 4" key="1">
    <citation type="submission" date="2014-10" db="EMBL/GenBank/DDBJ databases">
        <title>Draft genome of the hookworm Ancylostoma caninum.</title>
        <authorList>
            <person name="Mitreva M."/>
        </authorList>
    </citation>
    <scope>NUCLEOTIDE SEQUENCE [LARGE SCALE GENOMIC DNA]</scope>
    <source>
        <strain evidence="3 4">Baltimore</strain>
    </source>
</reference>
<name>A0A368G962_ANCCA</name>
<dbReference type="STRING" id="29170.A0A368G962"/>
<dbReference type="InterPro" id="IPR057279">
    <property type="entry name" value="MGAT4"/>
</dbReference>
<feature type="domain" description="MGAT4 conserved region" evidence="2">
    <location>
        <begin position="77"/>
        <end position="176"/>
    </location>
</feature>
<dbReference type="GO" id="GO:0008375">
    <property type="term" value="F:acetylglucosaminyltransferase activity"/>
    <property type="evidence" value="ECO:0007669"/>
    <property type="project" value="TreeGrafter"/>
</dbReference>
<organism evidence="3 4">
    <name type="scientific">Ancylostoma caninum</name>
    <name type="common">Dog hookworm</name>
    <dbReference type="NCBI Taxonomy" id="29170"/>
    <lineage>
        <taxon>Eukaryota</taxon>
        <taxon>Metazoa</taxon>
        <taxon>Ecdysozoa</taxon>
        <taxon>Nematoda</taxon>
        <taxon>Chromadorea</taxon>
        <taxon>Rhabditida</taxon>
        <taxon>Rhabditina</taxon>
        <taxon>Rhabditomorpha</taxon>
        <taxon>Strongyloidea</taxon>
        <taxon>Ancylostomatidae</taxon>
        <taxon>Ancylostomatinae</taxon>
        <taxon>Ancylostoma</taxon>
    </lineage>
</organism>
<evidence type="ECO:0000313" key="4">
    <source>
        <dbReference type="Proteomes" id="UP000252519"/>
    </source>
</evidence>
<evidence type="ECO:0000313" key="3">
    <source>
        <dbReference type="EMBL" id="RCN40943.1"/>
    </source>
</evidence>
<accession>A0A368G962</accession>
<feature type="transmembrane region" description="Helical" evidence="1">
    <location>
        <begin position="7"/>
        <end position="28"/>
    </location>
</feature>
<keyword evidence="1" id="KW-0812">Transmembrane</keyword>
<dbReference type="Pfam" id="PF04666">
    <property type="entry name" value="MGAT4_cons"/>
    <property type="match status" value="1"/>
</dbReference>
<gene>
    <name evidence="3" type="ORF">ANCCAN_13112</name>
</gene>
<dbReference type="Proteomes" id="UP000252519">
    <property type="component" value="Unassembled WGS sequence"/>
</dbReference>
<dbReference type="GO" id="GO:0006487">
    <property type="term" value="P:protein N-linked glycosylation"/>
    <property type="evidence" value="ECO:0007669"/>
    <property type="project" value="TreeGrafter"/>
</dbReference>
<keyword evidence="1" id="KW-1133">Transmembrane helix</keyword>
<comment type="caution">
    <text evidence="3">The sequence shown here is derived from an EMBL/GenBank/DDBJ whole genome shotgun (WGS) entry which is preliminary data.</text>
</comment>
<keyword evidence="4" id="KW-1185">Reference proteome</keyword>
<dbReference type="AlphaFoldDB" id="A0A368G962"/>
<evidence type="ECO:0000256" key="1">
    <source>
        <dbReference type="SAM" id="Phobius"/>
    </source>
</evidence>